<dbReference type="InterPro" id="IPR000873">
    <property type="entry name" value="AMP-dep_synth/lig_dom"/>
</dbReference>
<dbReference type="InterPro" id="IPR045851">
    <property type="entry name" value="AMP-bd_C_sf"/>
</dbReference>
<dbReference type="PANTHER" id="PTHR43201">
    <property type="entry name" value="ACYL-COA SYNTHETASE"/>
    <property type="match status" value="1"/>
</dbReference>
<dbReference type="CDD" id="cd04433">
    <property type="entry name" value="AFD_class_I"/>
    <property type="match status" value="1"/>
</dbReference>
<dbReference type="Proteomes" id="UP001327957">
    <property type="component" value="Unassembled WGS sequence"/>
</dbReference>
<dbReference type="InterPro" id="IPR020845">
    <property type="entry name" value="AMP-binding_CS"/>
</dbReference>
<dbReference type="Pfam" id="PF00501">
    <property type="entry name" value="AMP-binding"/>
    <property type="match status" value="1"/>
</dbReference>
<keyword evidence="8" id="KW-1185">Reference proteome</keyword>
<dbReference type="PANTHER" id="PTHR43201:SF5">
    <property type="entry name" value="MEDIUM-CHAIN ACYL-COA LIGASE ACSF2, MITOCHONDRIAL"/>
    <property type="match status" value="1"/>
</dbReference>
<reference evidence="7 8" key="1">
    <citation type="submission" date="2023-04" db="EMBL/GenBank/DDBJ databases">
        <title>Colletotrichum tabacum stain YC1 causing leaf anthracnose on Nicotiana tabacum(L.) cv.</title>
        <authorList>
            <person name="Ji Z."/>
            <person name="Wang M."/>
            <person name="Zhang J."/>
            <person name="Wang N."/>
            <person name="Zhou Z."/>
        </authorList>
    </citation>
    <scope>NUCLEOTIDE SEQUENCE [LARGE SCALE GENOMIC DNA]</scope>
    <source>
        <strain evidence="7 8">YC1</strain>
    </source>
</reference>
<proteinExistence type="inferred from homology"/>
<dbReference type="SUPFAM" id="SSF47336">
    <property type="entry name" value="ACP-like"/>
    <property type="match status" value="1"/>
</dbReference>
<keyword evidence="3" id="KW-0597">Phosphoprotein</keyword>
<accession>A0AAV9T8A4</accession>
<dbReference type="GO" id="GO:0031956">
    <property type="term" value="F:medium-chain fatty acid-CoA ligase activity"/>
    <property type="evidence" value="ECO:0007669"/>
    <property type="project" value="TreeGrafter"/>
</dbReference>
<evidence type="ECO:0000256" key="4">
    <source>
        <dbReference type="ARBA" id="ARBA00022598"/>
    </source>
</evidence>
<evidence type="ECO:0000313" key="7">
    <source>
        <dbReference type="EMBL" id="KAK6215581.1"/>
    </source>
</evidence>
<gene>
    <name evidence="7" type="ORF">QIS74_08600</name>
</gene>
<dbReference type="Gene3D" id="3.40.50.12780">
    <property type="entry name" value="N-terminal domain of ligase-like"/>
    <property type="match status" value="1"/>
</dbReference>
<dbReference type="Gene3D" id="3.30.559.10">
    <property type="entry name" value="Chloramphenicol acetyltransferase-like domain"/>
    <property type="match status" value="1"/>
</dbReference>
<dbReference type="PROSITE" id="PS00455">
    <property type="entry name" value="AMP_BINDING"/>
    <property type="match status" value="1"/>
</dbReference>
<feature type="region of interest" description="Disordered" evidence="5">
    <location>
        <begin position="1"/>
        <end position="22"/>
    </location>
</feature>
<dbReference type="InterPro" id="IPR036736">
    <property type="entry name" value="ACP-like_sf"/>
</dbReference>
<evidence type="ECO:0000259" key="6">
    <source>
        <dbReference type="PROSITE" id="PS50075"/>
    </source>
</evidence>
<comment type="similarity">
    <text evidence="1">Belongs to the ATP-dependent AMP-binding enzyme family.</text>
</comment>
<name>A0AAV9T8A4_9PEZI</name>
<dbReference type="EMBL" id="JASAOK010000043">
    <property type="protein sequence ID" value="KAK6215581.1"/>
    <property type="molecule type" value="Genomic_DNA"/>
</dbReference>
<dbReference type="InterPro" id="IPR009081">
    <property type="entry name" value="PP-bd_ACP"/>
</dbReference>
<sequence length="1332" mass="143506">MNASASTSPGLSEAEGPPLDLSGVPDVWDGFRSAIRDHPNELALVCTHQPHNLFGFPSFASPGPEDSSITDEPPPAYLRWTFQTLAQAIHKLVLAKKSTAADAGLSGELGPGTPVITFLRNGADFVLAAWASVVTGCTLTPLNPLTLKNRDEASHMLRTALSLAPDGHKLRFIYAADSDVAKNVDELELDILGAHSIKILASGSEARDGWLHLDDLVRALDASDSGDLSLYTPLAGLEGKDHAQAGIVLFTSGSTSRPKGLFCRHAVLNTYTNSRLLLSPPHLLPQPGSRVCSILPNNHGNGWTCIQTAHGRGAALVFPGPAFSTPEALLSTLRRERITHTLLVPTLVHALVAVMEKGQPPLESLLSVTFGGMILTKQETLATAKILGANVIENAYGCTEGVLTSTGSVVAPGPDPHMSSPNDPEEVSVGRPPMGHGIKIVDPATGCVVPRNVTGEIHGYGPMISREGRWSYIGDEQNEAFYIEKETGRVWFQTGDMGRMDEKGDLFIVGRYKDMIIRGGENISPAAIEAVLMKNSALRTLDPQVVGVRDTIAGEVPAVVIKGDQPAAAVEKAVRETVLQHMTRMHVPDVVIHLKDLGQKDFPRTTSGKIQKFKLKQLVATHLDNQAAPQTSGTSSGLGQHAEEQVKAIWTNAIGLGSSSQLDVNAPLGQYIDSITMMRVRDKIRKQTGVALPLAAMAQAATFAEQMKLLHSLSAGRRTASMATEVGVAHLTRQHERMSAANARIATRGRAFSTEDMADSGVEPELYEFVKDRVLEVISPHGLGWDDVEDVGPAYDANAVQAQCGFYDTINFNMAISTKKAISKRELRSALEAAMLNHPIMCSFMIWDADWRSVNPKPNEALHIIMRPSARYFDLAIQDGGAVRSLKDVEDIALGQTAEARRFPAPQQNTFPGPLYRVMLFDVEETGTVAMVTSGNHSITDHSAGQLFYDDLDRAVALAVSPSLTASGSTAASIQAQLPEHKDYKPYLDLHRALRSSPRALASVKWHVDRLSSLPQHVDAGALWPSPKSWMHVSLEDHYRESHQLQHGFSIRARPADPTGSTPIPISTIVKAAMAIASARRSGYTTTGATTGARSRVAVFSSVEAARSYYNPFLPPSVTATEPAHRGEEHNGSLRWEAGDVAGPTVQIVCNVVEMPRCDRESVETVSQFLGRMQREQELQTKHASAPWRAIMDGLEDPNAMERPWPLLPLVHGTLMFNWAPGLGESARATQASAEDARLSQFENLDMLKSVQKPRVGLVVSAGASSSSGPGATGSDSGTVTTVFLHLRGAGLGWGSDGGMLSFAREIEEMTRWLSADENKGLPLQEAFGGRE</sequence>
<dbReference type="GO" id="GO:0006631">
    <property type="term" value="P:fatty acid metabolic process"/>
    <property type="evidence" value="ECO:0007669"/>
    <property type="project" value="TreeGrafter"/>
</dbReference>
<evidence type="ECO:0000256" key="2">
    <source>
        <dbReference type="ARBA" id="ARBA00022450"/>
    </source>
</evidence>
<protein>
    <submittedName>
        <fullName evidence="7">AMP-binding enzyme</fullName>
    </submittedName>
</protein>
<comment type="caution">
    <text evidence="7">The sequence shown here is derived from an EMBL/GenBank/DDBJ whole genome shotgun (WGS) entry which is preliminary data.</text>
</comment>
<keyword evidence="2" id="KW-0596">Phosphopantetheine</keyword>
<evidence type="ECO:0000313" key="8">
    <source>
        <dbReference type="Proteomes" id="UP001327957"/>
    </source>
</evidence>
<evidence type="ECO:0000256" key="3">
    <source>
        <dbReference type="ARBA" id="ARBA00022553"/>
    </source>
</evidence>
<dbReference type="Gene3D" id="3.30.300.30">
    <property type="match status" value="1"/>
</dbReference>
<evidence type="ECO:0000256" key="1">
    <source>
        <dbReference type="ARBA" id="ARBA00006432"/>
    </source>
</evidence>
<dbReference type="PROSITE" id="PS50075">
    <property type="entry name" value="CARRIER"/>
    <property type="match status" value="1"/>
</dbReference>
<dbReference type="SUPFAM" id="SSF56801">
    <property type="entry name" value="Acetyl-CoA synthetase-like"/>
    <property type="match status" value="1"/>
</dbReference>
<feature type="domain" description="Carrier" evidence="6">
    <location>
        <begin position="640"/>
        <end position="714"/>
    </location>
</feature>
<keyword evidence="4" id="KW-0436">Ligase</keyword>
<feature type="compositionally biased region" description="Polar residues" evidence="5">
    <location>
        <begin position="1"/>
        <end position="10"/>
    </location>
</feature>
<dbReference type="InterPro" id="IPR023213">
    <property type="entry name" value="CAT-like_dom_sf"/>
</dbReference>
<dbReference type="InterPro" id="IPR042099">
    <property type="entry name" value="ANL_N_sf"/>
</dbReference>
<organism evidence="7 8">
    <name type="scientific">Colletotrichum tabaci</name>
    <dbReference type="NCBI Taxonomy" id="1209068"/>
    <lineage>
        <taxon>Eukaryota</taxon>
        <taxon>Fungi</taxon>
        <taxon>Dikarya</taxon>
        <taxon>Ascomycota</taxon>
        <taxon>Pezizomycotina</taxon>
        <taxon>Sordariomycetes</taxon>
        <taxon>Hypocreomycetidae</taxon>
        <taxon>Glomerellales</taxon>
        <taxon>Glomerellaceae</taxon>
        <taxon>Colletotrichum</taxon>
        <taxon>Colletotrichum destructivum species complex</taxon>
    </lineage>
</organism>
<evidence type="ECO:0000256" key="5">
    <source>
        <dbReference type="SAM" id="MobiDB-lite"/>
    </source>
</evidence>
<dbReference type="Gene3D" id="1.10.1200.10">
    <property type="entry name" value="ACP-like"/>
    <property type="match status" value="1"/>
</dbReference>